<sequence length="253" mass="28530">MQVVILAGGLGTRLSEETVSIPKPMVTIGNDPIIVHLMRYFASFGHNRFLIALGYKGYVIKEFFANYALHNSDLRIDISEKKIEIIKSGVENWIVELVDTGQDTLTGGRILRLKDHLDSEFLMTYGDGLADVDLDALVRHHKDQGRLATVTAIRPPSRFGSLEIKDGQVMKFGEKIPEDAGWINGGFFYLTKSFCNYLENDSTILEGAPLEKLVSEGQLSAFVHNGFWQPMDTIRDRKILETIWNEGKAPWKR</sequence>
<accession>A0A6J6R3N8</accession>
<dbReference type="EMBL" id="CAEZZW010000003">
    <property type="protein sequence ID" value="CAB4778829.1"/>
    <property type="molecule type" value="Genomic_DNA"/>
</dbReference>
<dbReference type="AlphaFoldDB" id="A0A6J6R3N8"/>
<proteinExistence type="predicted"/>
<dbReference type="GO" id="GO:0047343">
    <property type="term" value="F:glucose-1-phosphate cytidylyltransferase activity"/>
    <property type="evidence" value="ECO:0007669"/>
    <property type="project" value="InterPro"/>
</dbReference>
<dbReference type="EMBL" id="CAFBNH010000001">
    <property type="protein sequence ID" value="CAB4934173.1"/>
    <property type="molecule type" value="Genomic_DNA"/>
</dbReference>
<dbReference type="PANTHER" id="PTHR47183:SF1">
    <property type="entry name" value="GLUCOSE-1-PHOSPHATE CYTIDYLYLTRANSFERASE"/>
    <property type="match status" value="1"/>
</dbReference>
<gene>
    <name evidence="3" type="ORF">UFOPK2510_00816</name>
    <name evidence="4" type="ORF">UFOPK2718_00168</name>
    <name evidence="5" type="ORF">UFOPK2936_00736</name>
    <name evidence="6" type="ORF">UFOPK3174_00556</name>
    <name evidence="7" type="ORF">UFOPK3328_00067</name>
    <name evidence="8" type="ORF">UFOPK3779_00067</name>
    <name evidence="9" type="ORF">UFOPK3913_00093</name>
    <name evidence="2" type="ORF">UFOPK4107_00572</name>
    <name evidence="10" type="ORF">UFOPK4403_00760</name>
</gene>
<dbReference type="SUPFAM" id="SSF53448">
    <property type="entry name" value="Nucleotide-diphospho-sugar transferases"/>
    <property type="match status" value="1"/>
</dbReference>
<dbReference type="NCBIfam" id="TIGR02623">
    <property type="entry name" value="G1P_cyt_trans"/>
    <property type="match status" value="1"/>
</dbReference>
<name>A0A6J6R3N8_9ZZZZ</name>
<organism evidence="4">
    <name type="scientific">freshwater metagenome</name>
    <dbReference type="NCBI Taxonomy" id="449393"/>
    <lineage>
        <taxon>unclassified sequences</taxon>
        <taxon>metagenomes</taxon>
        <taxon>ecological metagenomes</taxon>
    </lineage>
</organism>
<dbReference type="EMBL" id="CAFBLD010000001">
    <property type="protein sequence ID" value="CAB4855415.1"/>
    <property type="molecule type" value="Genomic_DNA"/>
</dbReference>
<dbReference type="Pfam" id="PF00483">
    <property type="entry name" value="NTP_transferase"/>
    <property type="match status" value="1"/>
</dbReference>
<dbReference type="EMBL" id="CAFBOC010000001">
    <property type="protein sequence ID" value="CAB4968329.1"/>
    <property type="molecule type" value="Genomic_DNA"/>
</dbReference>
<evidence type="ECO:0000313" key="9">
    <source>
        <dbReference type="EMBL" id="CAB4968329.1"/>
    </source>
</evidence>
<feature type="domain" description="Nucleotidyl transferase" evidence="1">
    <location>
        <begin position="3"/>
        <end position="228"/>
    </location>
</feature>
<dbReference type="InterPro" id="IPR046981">
    <property type="entry name" value="G1P_cyt_trans"/>
</dbReference>
<dbReference type="EMBL" id="CAESAE010000003">
    <property type="protein sequence ID" value="CAB4335591.1"/>
    <property type="molecule type" value="Genomic_DNA"/>
</dbReference>
<dbReference type="EMBL" id="CAFBQX010000003">
    <property type="protein sequence ID" value="CAB5072328.1"/>
    <property type="molecule type" value="Genomic_DNA"/>
</dbReference>
<dbReference type="PANTHER" id="PTHR47183">
    <property type="entry name" value="GLUCOSE-1-PHOSPHATE CYTIDYLYLTRANSFERASE-RELATED"/>
    <property type="match status" value="1"/>
</dbReference>
<evidence type="ECO:0000313" key="4">
    <source>
        <dbReference type="EMBL" id="CAB4716573.1"/>
    </source>
</evidence>
<dbReference type="CDD" id="cd02524">
    <property type="entry name" value="G1P_cytidylyltransferase"/>
    <property type="match status" value="1"/>
</dbReference>
<protein>
    <submittedName>
        <fullName evidence="4">Unannotated protein</fullName>
    </submittedName>
</protein>
<evidence type="ECO:0000313" key="3">
    <source>
        <dbReference type="EMBL" id="CAB4692898.1"/>
    </source>
</evidence>
<dbReference type="EMBL" id="CAFABH010000007">
    <property type="protein sequence ID" value="CAB4826149.1"/>
    <property type="molecule type" value="Genomic_DNA"/>
</dbReference>
<evidence type="ECO:0000313" key="8">
    <source>
        <dbReference type="EMBL" id="CAB4934173.1"/>
    </source>
</evidence>
<evidence type="ECO:0000313" key="6">
    <source>
        <dbReference type="EMBL" id="CAB4826149.1"/>
    </source>
</evidence>
<dbReference type="InterPro" id="IPR029044">
    <property type="entry name" value="Nucleotide-diphossugar_trans"/>
</dbReference>
<dbReference type="InterPro" id="IPR013446">
    <property type="entry name" value="G1P_cyt_trans-like"/>
</dbReference>
<dbReference type="InterPro" id="IPR005835">
    <property type="entry name" value="NTP_transferase_dom"/>
</dbReference>
<evidence type="ECO:0000313" key="10">
    <source>
        <dbReference type="EMBL" id="CAB5072328.1"/>
    </source>
</evidence>
<dbReference type="EMBL" id="CAEZYM010000001">
    <property type="protein sequence ID" value="CAB4716573.1"/>
    <property type="molecule type" value="Genomic_DNA"/>
</dbReference>
<evidence type="ECO:0000313" key="5">
    <source>
        <dbReference type="EMBL" id="CAB4778829.1"/>
    </source>
</evidence>
<reference evidence="4" key="1">
    <citation type="submission" date="2020-05" db="EMBL/GenBank/DDBJ databases">
        <authorList>
            <person name="Chiriac C."/>
            <person name="Salcher M."/>
            <person name="Ghai R."/>
            <person name="Kavagutti S V."/>
        </authorList>
    </citation>
    <scope>NUCLEOTIDE SEQUENCE</scope>
</reference>
<evidence type="ECO:0000313" key="7">
    <source>
        <dbReference type="EMBL" id="CAB4855415.1"/>
    </source>
</evidence>
<evidence type="ECO:0000313" key="2">
    <source>
        <dbReference type="EMBL" id="CAB4335591.1"/>
    </source>
</evidence>
<evidence type="ECO:0000259" key="1">
    <source>
        <dbReference type="Pfam" id="PF00483"/>
    </source>
</evidence>
<dbReference type="Gene3D" id="3.90.550.10">
    <property type="entry name" value="Spore Coat Polysaccharide Biosynthesis Protein SpsA, Chain A"/>
    <property type="match status" value="1"/>
</dbReference>
<dbReference type="GO" id="GO:0009243">
    <property type="term" value="P:O antigen biosynthetic process"/>
    <property type="evidence" value="ECO:0007669"/>
    <property type="project" value="InterPro"/>
</dbReference>
<dbReference type="EMBL" id="CAEZXO010000004">
    <property type="protein sequence ID" value="CAB4692898.1"/>
    <property type="molecule type" value="Genomic_DNA"/>
</dbReference>